<dbReference type="GO" id="GO:0005840">
    <property type="term" value="C:ribosome"/>
    <property type="evidence" value="ECO:0007669"/>
    <property type="project" value="UniProtKB-KW"/>
</dbReference>
<feature type="compositionally biased region" description="Low complexity" evidence="1">
    <location>
        <begin position="24"/>
        <end position="42"/>
    </location>
</feature>
<proteinExistence type="predicted"/>
<gene>
    <name evidence="2" type="ORF">AVDCRST_MAG48-1257</name>
</gene>
<evidence type="ECO:0000313" key="2">
    <source>
        <dbReference type="EMBL" id="CAA9300160.1"/>
    </source>
</evidence>
<keyword evidence="2" id="KW-0689">Ribosomal protein</keyword>
<dbReference type="AlphaFoldDB" id="A0A6J4KA30"/>
<organism evidence="2">
    <name type="scientific">uncultured Friedmanniella sp</name>
    <dbReference type="NCBI Taxonomy" id="335381"/>
    <lineage>
        <taxon>Bacteria</taxon>
        <taxon>Bacillati</taxon>
        <taxon>Actinomycetota</taxon>
        <taxon>Actinomycetes</taxon>
        <taxon>Propionibacteriales</taxon>
        <taxon>Nocardioidaceae</taxon>
        <taxon>Friedmanniella</taxon>
        <taxon>environmental samples</taxon>
    </lineage>
</organism>
<feature type="region of interest" description="Disordered" evidence="1">
    <location>
        <begin position="19"/>
        <end position="49"/>
    </location>
</feature>
<feature type="non-terminal residue" evidence="2">
    <location>
        <position position="49"/>
    </location>
</feature>
<reference evidence="2" key="1">
    <citation type="submission" date="2020-02" db="EMBL/GenBank/DDBJ databases">
        <authorList>
            <person name="Meier V. D."/>
        </authorList>
    </citation>
    <scope>NUCLEOTIDE SEQUENCE</scope>
    <source>
        <strain evidence="2">AVDCRST_MAG48</strain>
    </source>
</reference>
<keyword evidence="2" id="KW-0687">Ribonucleoprotein</keyword>
<dbReference type="EMBL" id="CADCTS010000181">
    <property type="protein sequence ID" value="CAA9300160.1"/>
    <property type="molecule type" value="Genomic_DNA"/>
</dbReference>
<protein>
    <submittedName>
        <fullName evidence="2">SSU ribosomal protein S5p (S2e)</fullName>
    </submittedName>
</protein>
<evidence type="ECO:0000256" key="1">
    <source>
        <dbReference type="SAM" id="MobiDB-lite"/>
    </source>
</evidence>
<name>A0A6J4KA30_9ACTN</name>
<feature type="non-terminal residue" evidence="2">
    <location>
        <position position="1"/>
    </location>
</feature>
<accession>A0A6J4KA30</accession>
<sequence>PTRSTWCTPRWPRCRASRCRSRSRSAAGSPSRTSPRPRCSVRTGRWRSH</sequence>